<reference evidence="4 5" key="1">
    <citation type="journal article" date="2019" name="Sci. Rep.">
        <title>Sulfobacillus thermotolerans: new insights into resistance and metabolic capacities of acidophilic chemolithotrophs.</title>
        <authorList>
            <person name="Panyushkina A.E."/>
            <person name="Babenko V.V."/>
            <person name="Nikitina A.S."/>
            <person name="Selezneva O.V."/>
            <person name="Tsaplina I.A."/>
            <person name="Letarova M.A."/>
            <person name="Kostryukova E.S."/>
            <person name="Letarov A.V."/>
        </authorList>
    </citation>
    <scope>NUCLEOTIDE SEQUENCE [LARGE SCALE GENOMIC DNA]</scope>
    <source>
        <strain evidence="4 5">Kr1</strain>
    </source>
</reference>
<gene>
    <name evidence="4" type="ORF">BXT84_13380</name>
</gene>
<evidence type="ECO:0000256" key="1">
    <source>
        <dbReference type="ARBA" id="ARBA00022500"/>
    </source>
</evidence>
<dbReference type="PANTHER" id="PTHR43693">
    <property type="entry name" value="PROTEIN PHOSPHATASE CHEZ"/>
    <property type="match status" value="1"/>
</dbReference>
<dbReference type="InterPro" id="IPR007597">
    <property type="entry name" value="CheC"/>
</dbReference>
<dbReference type="Pfam" id="PF04509">
    <property type="entry name" value="CheC"/>
    <property type="match status" value="1"/>
</dbReference>
<proteinExistence type="predicted"/>
<evidence type="ECO:0000256" key="2">
    <source>
        <dbReference type="ARBA" id="ARBA00022801"/>
    </source>
</evidence>
<keyword evidence="2" id="KW-0378">Hydrolase</keyword>
<feature type="domain" description="CheC-like protein" evidence="3">
    <location>
        <begin position="106"/>
        <end position="141"/>
    </location>
</feature>
<dbReference type="SUPFAM" id="SSF103039">
    <property type="entry name" value="CheC-like"/>
    <property type="match status" value="1"/>
</dbReference>
<evidence type="ECO:0000259" key="3">
    <source>
        <dbReference type="Pfam" id="PF04509"/>
    </source>
</evidence>
<organism evidence="4 5">
    <name type="scientific">Sulfobacillus thermotolerans</name>
    <dbReference type="NCBI Taxonomy" id="338644"/>
    <lineage>
        <taxon>Bacteria</taxon>
        <taxon>Bacillati</taxon>
        <taxon>Bacillota</taxon>
        <taxon>Clostridia</taxon>
        <taxon>Eubacteriales</taxon>
        <taxon>Clostridiales Family XVII. Incertae Sedis</taxon>
        <taxon>Sulfobacillus</taxon>
    </lineage>
</organism>
<sequence length="186" mass="20180">MEANVEQVMSIWGKICGPGLEEASRALSRMTGLSFTMEDKAVNEVEWKELLDKYDARPASELYAVNLKATGLISARIILLFTPENSRRLVSTMMGEEVGLPLDEVSLSALAEIGNVVGTAFLNVFANVFGQVFEPTVPEVSQGQGSSVFPMFAVHQKVLVTEALFRVTGETLTGEILIAPVKKGDE</sequence>
<protein>
    <recommendedName>
        <fullName evidence="3">CheC-like protein domain-containing protein</fullName>
    </recommendedName>
</protein>
<dbReference type="EMBL" id="CP019454">
    <property type="protein sequence ID" value="AUW94817.1"/>
    <property type="molecule type" value="Genomic_DNA"/>
</dbReference>
<keyword evidence="1" id="KW-0145">Chemotaxis</keyword>
<name>A0ABM6RTL9_9FIRM</name>
<accession>A0ABM6RTL9</accession>
<dbReference type="InterPro" id="IPR050992">
    <property type="entry name" value="CheZ_family_phosphatases"/>
</dbReference>
<dbReference type="RefSeq" id="WP_103376248.1">
    <property type="nucleotide sequence ID" value="NZ_CP133983.1"/>
</dbReference>
<dbReference type="PANTHER" id="PTHR43693:SF1">
    <property type="entry name" value="PROTEIN PHOSPHATASE CHEZ"/>
    <property type="match status" value="1"/>
</dbReference>
<evidence type="ECO:0000313" key="4">
    <source>
        <dbReference type="EMBL" id="AUW94817.1"/>
    </source>
</evidence>
<evidence type="ECO:0000313" key="5">
    <source>
        <dbReference type="Proteomes" id="UP000325292"/>
    </source>
</evidence>
<dbReference type="Gene3D" id="3.40.1550.10">
    <property type="entry name" value="CheC-like"/>
    <property type="match status" value="1"/>
</dbReference>
<dbReference type="Proteomes" id="UP000325292">
    <property type="component" value="Chromosome"/>
</dbReference>
<keyword evidence="5" id="KW-1185">Reference proteome</keyword>
<dbReference type="InterPro" id="IPR028976">
    <property type="entry name" value="CheC-like_sf"/>
</dbReference>